<dbReference type="EMBL" id="KU529973">
    <property type="protein sequence ID" value="AMR36314.1"/>
    <property type="molecule type" value="Genomic_DNA"/>
</dbReference>
<keyword evidence="2" id="KW-0496">Mitochondrion</keyword>
<evidence type="ECO:0000256" key="1">
    <source>
        <dbReference type="SAM" id="Phobius"/>
    </source>
</evidence>
<feature type="transmembrane region" description="Helical" evidence="1">
    <location>
        <begin position="86"/>
        <end position="104"/>
    </location>
</feature>
<reference evidence="2" key="1">
    <citation type="journal article" date="2016" name="Infect. Genet. Evol.">
        <title>Mitochondrial genomes of Heterakis gallinae and Heterakis beramporia support that they belong to the infraorder Ascaridomorpha.</title>
        <authorList>
            <person name="Wang B.J."/>
            <person name="Gu X.B."/>
            <person name="Yang G.Y."/>
            <person name="Wang T."/>
            <person name="Lai W.M."/>
            <person name="Zhong Z.J."/>
            <person name="Liu G.H."/>
        </authorList>
    </citation>
    <scope>NUCLEOTIDE SEQUENCE</scope>
</reference>
<evidence type="ECO:0000313" key="2">
    <source>
        <dbReference type="EMBL" id="AMR36314.1"/>
    </source>
</evidence>
<keyword evidence="1" id="KW-0812">Transmembrane</keyword>
<gene>
    <name evidence="2" type="primary">NAD2</name>
</gene>
<accession>A0A142I183</accession>
<feature type="transmembrane region" description="Helical" evidence="1">
    <location>
        <begin position="158"/>
        <end position="189"/>
    </location>
</feature>
<feature type="transmembrane region" description="Helical" evidence="1">
    <location>
        <begin position="27"/>
        <end position="53"/>
    </location>
</feature>
<protein>
    <submittedName>
        <fullName evidence="2">NADH dehydrogenase subunit 2</fullName>
    </submittedName>
</protein>
<feature type="transmembrane region" description="Helical" evidence="1">
    <location>
        <begin position="60"/>
        <end position="80"/>
    </location>
</feature>
<keyword evidence="1" id="KW-0472">Membrane</keyword>
<sequence length="280" mass="32412">MLLMMLTVVFLSLSSFCSSNFFVWWSIFVMMTMIFLLVMKLVGGSSGIINYFVIQESLGLFFLVFSGSFLQFLFVMMKIGVAPLHFWIFSVTNGLSNWSLMWFLTFQKLPFFSVLILLGGLGFVFLILFGVFLCYSQIFVTKSYKNLFVLSSTESFNWILLLSCVSLLSVLYLFLYYVVVMVLLIACFYQKEIFDISWETILIFMNVPFGVSFFIKIFSLGGLLWGYNFFFLILLFVMFLATLSIGFWVVQSAVKDFSGLDENYKPFYYLIFPLTVCVLL</sequence>
<dbReference type="AlphaFoldDB" id="A0A142I183"/>
<feature type="transmembrane region" description="Helical" evidence="1">
    <location>
        <begin position="111"/>
        <end position="138"/>
    </location>
</feature>
<keyword evidence="1" id="KW-1133">Transmembrane helix</keyword>
<organism evidence="2">
    <name type="scientific">Heterakis gallinarum</name>
    <dbReference type="NCBI Taxonomy" id="65465"/>
    <lineage>
        <taxon>Eukaryota</taxon>
        <taxon>Metazoa</taxon>
        <taxon>Ecdysozoa</taxon>
        <taxon>Nematoda</taxon>
        <taxon>Chromadorea</taxon>
        <taxon>Rhabditida</taxon>
        <taxon>Spirurina</taxon>
        <taxon>Ascaridomorpha</taxon>
        <taxon>Heterakoidea</taxon>
        <taxon>Heterakidae</taxon>
        <taxon>Heterakis</taxon>
    </lineage>
</organism>
<feature type="transmembrane region" description="Helical" evidence="1">
    <location>
        <begin position="201"/>
        <end position="223"/>
    </location>
</feature>
<name>A0A142I183_9BILA</name>
<geneLocation type="mitochondrion" evidence="2"/>
<proteinExistence type="predicted"/>
<feature type="transmembrane region" description="Helical" evidence="1">
    <location>
        <begin position="229"/>
        <end position="250"/>
    </location>
</feature>